<evidence type="ECO:0000256" key="1">
    <source>
        <dbReference type="SAM" id="Coils"/>
    </source>
</evidence>
<reference evidence="2 3" key="1">
    <citation type="submission" date="2021-06" db="EMBL/GenBank/DDBJ databases">
        <authorList>
            <person name="Kallberg Y."/>
            <person name="Tangrot J."/>
            <person name="Rosling A."/>
        </authorList>
    </citation>
    <scope>NUCLEOTIDE SEQUENCE [LARGE SCALE GENOMIC DNA]</scope>
    <source>
        <strain evidence="2 3">120-4 pot B 10/14</strain>
    </source>
</reference>
<feature type="coiled-coil region" evidence="1">
    <location>
        <begin position="33"/>
        <end position="60"/>
    </location>
</feature>
<proteinExistence type="predicted"/>
<sequence length="81" mass="9932">MNLCNKEQIQFLQRENKQIRKISKENGISRENLEMKLRKLENITKEKIQFKEEIQQLQLQEVIQQSKQETQQLLSELEYKR</sequence>
<accession>A0ABN7UJ22</accession>
<protein>
    <submittedName>
        <fullName evidence="2">43435_t:CDS:1</fullName>
    </submittedName>
</protein>
<keyword evidence="1" id="KW-0175">Coiled coil</keyword>
<dbReference type="Proteomes" id="UP000789901">
    <property type="component" value="Unassembled WGS sequence"/>
</dbReference>
<gene>
    <name evidence="2" type="ORF">GMARGA_LOCUS6343</name>
</gene>
<keyword evidence="3" id="KW-1185">Reference proteome</keyword>
<evidence type="ECO:0000313" key="2">
    <source>
        <dbReference type="EMBL" id="CAG8589639.1"/>
    </source>
</evidence>
<dbReference type="EMBL" id="CAJVQB010002861">
    <property type="protein sequence ID" value="CAG8589639.1"/>
    <property type="molecule type" value="Genomic_DNA"/>
</dbReference>
<evidence type="ECO:0000313" key="3">
    <source>
        <dbReference type="Proteomes" id="UP000789901"/>
    </source>
</evidence>
<comment type="caution">
    <text evidence="2">The sequence shown here is derived from an EMBL/GenBank/DDBJ whole genome shotgun (WGS) entry which is preliminary data.</text>
</comment>
<name>A0ABN7UJ22_GIGMA</name>
<organism evidence="2 3">
    <name type="scientific">Gigaspora margarita</name>
    <dbReference type="NCBI Taxonomy" id="4874"/>
    <lineage>
        <taxon>Eukaryota</taxon>
        <taxon>Fungi</taxon>
        <taxon>Fungi incertae sedis</taxon>
        <taxon>Mucoromycota</taxon>
        <taxon>Glomeromycotina</taxon>
        <taxon>Glomeromycetes</taxon>
        <taxon>Diversisporales</taxon>
        <taxon>Gigasporaceae</taxon>
        <taxon>Gigaspora</taxon>
    </lineage>
</organism>